<feature type="non-terminal residue" evidence="7">
    <location>
        <position position="910"/>
    </location>
</feature>
<evidence type="ECO:0000256" key="3">
    <source>
        <dbReference type="ARBA" id="ARBA00048679"/>
    </source>
</evidence>
<dbReference type="PANTHER" id="PTHR22988">
    <property type="entry name" value="MYOTONIC DYSTROPHY S/T KINASE-RELATED"/>
    <property type="match status" value="1"/>
</dbReference>
<reference evidence="7" key="1">
    <citation type="submission" date="2021-12" db="EMBL/GenBank/DDBJ databases">
        <authorList>
            <person name="Martin H S."/>
        </authorList>
    </citation>
    <scope>NUCLEOTIDE SEQUENCE</scope>
</reference>
<dbReference type="GO" id="GO:0004674">
    <property type="term" value="F:protein serine/threonine kinase activity"/>
    <property type="evidence" value="ECO:0007669"/>
    <property type="project" value="UniProtKB-EC"/>
</dbReference>
<dbReference type="GO" id="GO:0005856">
    <property type="term" value="C:cytoskeleton"/>
    <property type="evidence" value="ECO:0007669"/>
    <property type="project" value="TreeGrafter"/>
</dbReference>
<accession>A0A8J9V6R5</accession>
<dbReference type="InterPro" id="IPR050839">
    <property type="entry name" value="Rho-assoc_Ser/Thr_Kinase"/>
</dbReference>
<feature type="domain" description="CNH" evidence="6">
    <location>
        <begin position="563"/>
        <end position="713"/>
    </location>
</feature>
<dbReference type="GO" id="GO:0005737">
    <property type="term" value="C:cytoplasm"/>
    <property type="evidence" value="ECO:0007669"/>
    <property type="project" value="TreeGrafter"/>
</dbReference>
<evidence type="ECO:0000259" key="6">
    <source>
        <dbReference type="Pfam" id="PF00780"/>
    </source>
</evidence>
<gene>
    <name evidence="7" type="ORF">BINO364_LOCUS878</name>
</gene>
<evidence type="ECO:0000313" key="7">
    <source>
        <dbReference type="EMBL" id="CAH0713755.1"/>
    </source>
</evidence>
<dbReference type="EMBL" id="OV170221">
    <property type="protein sequence ID" value="CAH0713755.1"/>
    <property type="molecule type" value="Genomic_DNA"/>
</dbReference>
<evidence type="ECO:0000256" key="4">
    <source>
        <dbReference type="SAM" id="Coils"/>
    </source>
</evidence>
<keyword evidence="8" id="KW-1185">Reference proteome</keyword>
<feature type="region of interest" description="Disordered" evidence="5">
    <location>
        <begin position="793"/>
        <end position="816"/>
    </location>
</feature>
<dbReference type="InterPro" id="IPR001180">
    <property type="entry name" value="CNH_dom"/>
</dbReference>
<comment type="catalytic activity">
    <reaction evidence="2">
        <text>L-threonyl-[protein] + ATP = O-phospho-L-threonyl-[protein] + ADP + H(+)</text>
        <dbReference type="Rhea" id="RHEA:46608"/>
        <dbReference type="Rhea" id="RHEA-COMP:11060"/>
        <dbReference type="Rhea" id="RHEA-COMP:11605"/>
        <dbReference type="ChEBI" id="CHEBI:15378"/>
        <dbReference type="ChEBI" id="CHEBI:30013"/>
        <dbReference type="ChEBI" id="CHEBI:30616"/>
        <dbReference type="ChEBI" id="CHEBI:61977"/>
        <dbReference type="ChEBI" id="CHEBI:456216"/>
        <dbReference type="EC" id="2.7.11.1"/>
    </reaction>
</comment>
<keyword evidence="1" id="KW-0597">Phosphoprotein</keyword>
<feature type="region of interest" description="Disordered" evidence="5">
    <location>
        <begin position="317"/>
        <end position="341"/>
    </location>
</feature>
<protein>
    <recommendedName>
        <fullName evidence="6">CNH domain-containing protein</fullName>
    </recommendedName>
</protein>
<dbReference type="OrthoDB" id="6927185at2759"/>
<dbReference type="GO" id="GO:0031032">
    <property type="term" value="P:actomyosin structure organization"/>
    <property type="evidence" value="ECO:0007669"/>
    <property type="project" value="TreeGrafter"/>
</dbReference>
<organism evidence="7 8">
    <name type="scientific">Brenthis ino</name>
    <name type="common">lesser marbled fritillary</name>
    <dbReference type="NCBI Taxonomy" id="405034"/>
    <lineage>
        <taxon>Eukaryota</taxon>
        <taxon>Metazoa</taxon>
        <taxon>Ecdysozoa</taxon>
        <taxon>Arthropoda</taxon>
        <taxon>Hexapoda</taxon>
        <taxon>Insecta</taxon>
        <taxon>Pterygota</taxon>
        <taxon>Neoptera</taxon>
        <taxon>Endopterygota</taxon>
        <taxon>Lepidoptera</taxon>
        <taxon>Glossata</taxon>
        <taxon>Ditrysia</taxon>
        <taxon>Papilionoidea</taxon>
        <taxon>Nymphalidae</taxon>
        <taxon>Heliconiinae</taxon>
        <taxon>Argynnini</taxon>
        <taxon>Brenthis</taxon>
    </lineage>
</organism>
<dbReference type="PANTHER" id="PTHR22988:SF71">
    <property type="entry name" value="CITRON RHO-INTERACTING KINASE"/>
    <property type="match status" value="1"/>
</dbReference>
<dbReference type="Pfam" id="PF00780">
    <property type="entry name" value="CNH"/>
    <property type="match status" value="1"/>
</dbReference>
<name>A0A8J9V6R5_9NEOP</name>
<comment type="catalytic activity">
    <reaction evidence="3">
        <text>L-seryl-[protein] + ATP = O-phospho-L-seryl-[protein] + ADP + H(+)</text>
        <dbReference type="Rhea" id="RHEA:17989"/>
        <dbReference type="Rhea" id="RHEA-COMP:9863"/>
        <dbReference type="Rhea" id="RHEA-COMP:11604"/>
        <dbReference type="ChEBI" id="CHEBI:15378"/>
        <dbReference type="ChEBI" id="CHEBI:29999"/>
        <dbReference type="ChEBI" id="CHEBI:30616"/>
        <dbReference type="ChEBI" id="CHEBI:83421"/>
        <dbReference type="ChEBI" id="CHEBI:456216"/>
        <dbReference type="EC" id="2.7.11.1"/>
    </reaction>
</comment>
<feature type="coiled-coil region" evidence="4">
    <location>
        <begin position="65"/>
        <end position="271"/>
    </location>
</feature>
<dbReference type="AlphaFoldDB" id="A0A8J9V6R5"/>
<evidence type="ECO:0000313" key="8">
    <source>
        <dbReference type="Proteomes" id="UP000838878"/>
    </source>
</evidence>
<feature type="compositionally biased region" description="Basic and acidic residues" evidence="5">
    <location>
        <begin position="326"/>
        <end position="336"/>
    </location>
</feature>
<feature type="compositionally biased region" description="Polar residues" evidence="5">
    <location>
        <begin position="793"/>
        <end position="807"/>
    </location>
</feature>
<evidence type="ECO:0000256" key="5">
    <source>
        <dbReference type="SAM" id="MobiDB-lite"/>
    </source>
</evidence>
<evidence type="ECO:0000256" key="2">
    <source>
        <dbReference type="ARBA" id="ARBA00047899"/>
    </source>
</evidence>
<evidence type="ECO:0000256" key="1">
    <source>
        <dbReference type="ARBA" id="ARBA00022553"/>
    </source>
</evidence>
<dbReference type="Proteomes" id="UP000838878">
    <property type="component" value="Chromosome 1"/>
</dbReference>
<sequence length="910" mass="99724">MAYPYRRATKSLGEKPMVWPKPAHLRSTIWANRMRFALAADLLRGRCRAVDSALVASHAHMTTNNKALQEACSLLEEQLTDLEKLADLHELKNKDLENELARTRSELESTRSKLSESERVSASRAAEAARAAHLADEAQEQLRLATSQLQIMRERLDNRESLVSELEGEVARAADEAAARAAALDSAARRLRDLQEEAAALRTRAHHHHAHALQLQAALADAQEEAEAAREAHAAATAWWRTRETKADATLRQQAKLIDFLQAKVEEAGRKKCSLGNKLFGRSGRRAAASPPLLRVNRELREEVERLRAKLAAANANCEANFPPTPRRDRRSDKPKKIVPSTFDLDLPEDTKDTLLIIWSDGSRERMQARFADGALELCSGQRRLRARLVSADVKNLPHNEANRAFTVRFEHCDRGDDAAIVCSTIEERSQWIKKLTPGPTAGYNPPAILQSQAEPTTALYVAPNAIAIGCSDGLHSLRGPIALECDEEGSPAGAAGVQLLAAAAGRALLRRGARLAQAALPALASVLRRAAPLHAALPLARVRLSDNTAPHILTGLPEAADGLCAAVACGRRVYLLRFDASSAEFKTARSLTVDRPPNSLLLTNQALYIAGEKPLKINLPSGALESFGIEEPIVAAAFKKHSPPKAIIQIRRKPIEILLCYAECGVFVDENGKRTRNEDPKWSSAVHGWEYVSPFLYAAGEDKVTIIYINDETYKAPPCTCDTASLTSSASECYQPEIFNFKVNEPYLLGTTTNGVIIRSKVDDEYKVIIVEGAAAFRSIGTSLESLDTFSDSKGSSSDLAQSLTDLSPHDDSKESVELTTGFLADIRQRARQLRTKQREKISPDDVIKQILTSEVGLKRTSNGRKSPAVISECETESEFESEEGTGSTKCTADVCAEMFTRQVNKCKQ</sequence>
<proteinExistence type="predicted"/>
<keyword evidence="4" id="KW-0175">Coiled coil</keyword>